<dbReference type="GO" id="GO:0004843">
    <property type="term" value="F:cysteine-type deubiquitinase activity"/>
    <property type="evidence" value="ECO:0007669"/>
    <property type="project" value="InterPro"/>
</dbReference>
<dbReference type="InParanoid" id="A0A6P7XRT6"/>
<dbReference type="InterPro" id="IPR038765">
    <property type="entry name" value="Papain-like_cys_pep_sf"/>
</dbReference>
<dbReference type="PROSITE" id="PS00972">
    <property type="entry name" value="USP_1"/>
    <property type="match status" value="1"/>
</dbReference>
<dbReference type="InterPro" id="IPR001394">
    <property type="entry name" value="Peptidase_C19_UCH"/>
</dbReference>
<dbReference type="GO" id="GO:0006511">
    <property type="term" value="P:ubiquitin-dependent protein catabolic process"/>
    <property type="evidence" value="ECO:0007669"/>
    <property type="project" value="InterPro"/>
</dbReference>
<dbReference type="PANTHER" id="PTHR24006">
    <property type="entry name" value="UBIQUITIN CARBOXYL-TERMINAL HYDROLASE"/>
    <property type="match status" value="1"/>
</dbReference>
<dbReference type="Pfam" id="PF00443">
    <property type="entry name" value="UCH"/>
    <property type="match status" value="1"/>
</dbReference>
<dbReference type="CDD" id="cd02664">
    <property type="entry name" value="Peptidase_C19H"/>
    <property type="match status" value="1"/>
</dbReference>
<evidence type="ECO:0000256" key="1">
    <source>
        <dbReference type="SAM" id="MobiDB-lite"/>
    </source>
</evidence>
<dbReference type="PANTHER" id="PTHR24006:SF660">
    <property type="entry name" value="UBIQUITIN CARBOXYL-TERMINAL HYDROLASE 35"/>
    <property type="match status" value="1"/>
</dbReference>
<protein>
    <submittedName>
        <fullName evidence="4">Ubiquitin carboxyl-terminal hydrolase 35</fullName>
    </submittedName>
</protein>
<dbReference type="GO" id="GO:0016579">
    <property type="term" value="P:protein deubiquitination"/>
    <property type="evidence" value="ECO:0007669"/>
    <property type="project" value="InterPro"/>
</dbReference>
<gene>
    <name evidence="4" type="primary">USP35</name>
</gene>
<proteinExistence type="predicted"/>
<name>A0A6P7XRT6_9AMPH</name>
<dbReference type="FunCoup" id="A0A6P7XRT6">
    <property type="interactions" value="1215"/>
</dbReference>
<dbReference type="Proteomes" id="UP000515156">
    <property type="component" value="Chromosome 4"/>
</dbReference>
<dbReference type="SUPFAM" id="SSF54001">
    <property type="entry name" value="Cysteine proteinases"/>
    <property type="match status" value="1"/>
</dbReference>
<dbReference type="InterPro" id="IPR033840">
    <property type="entry name" value="USP38"/>
</dbReference>
<keyword evidence="3" id="KW-1185">Reference proteome</keyword>
<organism evidence="3 4">
    <name type="scientific">Microcaecilia unicolor</name>
    <dbReference type="NCBI Taxonomy" id="1415580"/>
    <lineage>
        <taxon>Eukaryota</taxon>
        <taxon>Metazoa</taxon>
        <taxon>Chordata</taxon>
        <taxon>Craniata</taxon>
        <taxon>Vertebrata</taxon>
        <taxon>Euteleostomi</taxon>
        <taxon>Amphibia</taxon>
        <taxon>Gymnophiona</taxon>
        <taxon>Siphonopidae</taxon>
        <taxon>Microcaecilia</taxon>
    </lineage>
</organism>
<accession>A0A6P7XRT6</accession>
<evidence type="ECO:0000259" key="2">
    <source>
        <dbReference type="PROSITE" id="PS50235"/>
    </source>
</evidence>
<dbReference type="Pfam" id="PF21246">
    <property type="entry name" value="Usp38-like_N"/>
    <property type="match status" value="1"/>
</dbReference>
<dbReference type="CTD" id="57558"/>
<dbReference type="InterPro" id="IPR049407">
    <property type="entry name" value="Usp38-like_N"/>
</dbReference>
<dbReference type="RefSeq" id="XP_030055203.1">
    <property type="nucleotide sequence ID" value="XM_030199343.1"/>
</dbReference>
<evidence type="ECO:0000313" key="4">
    <source>
        <dbReference type="RefSeq" id="XP_030055203.1"/>
    </source>
</evidence>
<dbReference type="PROSITE" id="PS50235">
    <property type="entry name" value="USP_3"/>
    <property type="match status" value="1"/>
</dbReference>
<evidence type="ECO:0000313" key="3">
    <source>
        <dbReference type="Proteomes" id="UP000515156"/>
    </source>
</evidence>
<feature type="region of interest" description="Disordered" evidence="1">
    <location>
        <begin position="975"/>
        <end position="1007"/>
    </location>
</feature>
<dbReference type="KEGG" id="muo:115467847"/>
<reference evidence="4" key="1">
    <citation type="submission" date="2025-08" db="UniProtKB">
        <authorList>
            <consortium name="RefSeq"/>
        </authorList>
    </citation>
    <scope>IDENTIFICATION</scope>
</reference>
<keyword evidence="4" id="KW-0378">Hydrolase</keyword>
<dbReference type="AlphaFoldDB" id="A0A6P7XRT6"/>
<dbReference type="InterPro" id="IPR050164">
    <property type="entry name" value="Peptidase_C19"/>
</dbReference>
<sequence length="1007" mass="114045">MDKILEAVVMSSYPDATKYRLVRRVVEAAKQPMDSDQCWSMLDLTTKIYLLGDSHFKREVAKEILEVQGYYHQEEFLEFFNARFILSLLQEGYGPLGKKSPYVLDYIHLGLQFVLESPSVGEICSLLQIELLRIVCERPGPKRSAKICKLLTEYPQCVPTGQHLVLFCQQLIRRIGQFQCQSTSEGDIVEFLNHVNKVSSLLQEIWRLHTSSVSPSLKELFVIISSTDGPLTPSSALASVVQYIPLEFMDEIVRNLTNDDSITDPQMMTAICRMIDWVSWPLAKNIDKWIIALLKGLAAVKKFSILIEVTLLKIEKVFARLLYPIVRERAFAVLSSMLLSFQHSAEAFHLLLPRIPRLVAALSHENSKSGDRCLEQLTELIHCMIFRFSGFPDLYEPVMDAVKTLPVPNEDRIKQLLGQNGWTSQKSELGPFYPRLISKSDTGKIGLVNLGNTCYMNSVLQALFMTPEFRRSVLCLRESNSQPLMMKLQWLFAFLEHSQRPAISPESFLSSSLPPWFYPGAQQDCSEYLKYLLNRLHEEEKTGKRICQKLKQSNCRPPTKSHEDWNRTLIEKTFGGKIVTKIHCLKCQNVSSKEEAFTDLSLAFPPPDQNLNNSYNTRSSMLPVEDVGAQSAQTIFIPQDQGKESLNTKPEHPKPGDYHTRTIPVETLGFQRSVEQGPFSSRLIDQDGDHFCFDTRKDEAAAQAACREQTSGPECTWSVSDLVNYYLSPEILTAENKYHCAKCASLQDAEKVVELAEGPRYLILTLLRFSFDLKTMRRKKILDNVSIPLFLKLPILVNSKEYDDACHPGKSEPSSINTYVPATYDLCTVIVHSGVSSESGHYNCYARECTDSDIQTKPEGGALKSTSDKHLDLEVEWYLFNDTRVSFSSFESVSNVTSFFPKDTAYVLFYKSHKQSCRMDEASSDVSWQPGEPSLSKVLMEAISKDNIQYMQEQEREARNRAAYVSPLPKSPLWWRDFDDKDDDGSSGGFSPAAGSGGPGSFNRLVF</sequence>
<dbReference type="InterPro" id="IPR018200">
    <property type="entry name" value="USP_CS"/>
</dbReference>
<dbReference type="GO" id="GO:0005829">
    <property type="term" value="C:cytosol"/>
    <property type="evidence" value="ECO:0007669"/>
    <property type="project" value="TreeGrafter"/>
</dbReference>
<dbReference type="InterPro" id="IPR028889">
    <property type="entry name" value="USP"/>
</dbReference>
<dbReference type="GeneID" id="115467847"/>
<dbReference type="OrthoDB" id="2420415at2759"/>
<dbReference type="GO" id="GO:0005634">
    <property type="term" value="C:nucleus"/>
    <property type="evidence" value="ECO:0007669"/>
    <property type="project" value="TreeGrafter"/>
</dbReference>
<dbReference type="Gene3D" id="3.90.70.10">
    <property type="entry name" value="Cysteine proteinases"/>
    <property type="match status" value="1"/>
</dbReference>
<feature type="domain" description="USP" evidence="2">
    <location>
        <begin position="445"/>
        <end position="913"/>
    </location>
</feature>